<evidence type="ECO:0000259" key="2">
    <source>
        <dbReference type="Pfam" id="PF00156"/>
    </source>
</evidence>
<evidence type="ECO:0000313" key="3">
    <source>
        <dbReference type="EMBL" id="MBB5069666.1"/>
    </source>
</evidence>
<keyword evidence="3" id="KW-0328">Glycosyltransferase</keyword>
<dbReference type="CDD" id="cd06223">
    <property type="entry name" value="PRTases_typeI"/>
    <property type="match status" value="1"/>
</dbReference>
<dbReference type="Gene3D" id="3.40.50.2020">
    <property type="match status" value="1"/>
</dbReference>
<keyword evidence="4" id="KW-1185">Reference proteome</keyword>
<dbReference type="Proteomes" id="UP000580474">
    <property type="component" value="Unassembled WGS sequence"/>
</dbReference>
<dbReference type="AlphaFoldDB" id="A0A840NBK9"/>
<dbReference type="RefSeq" id="WP_184479322.1">
    <property type="nucleotide sequence ID" value="NZ_JACHIV010000001.1"/>
</dbReference>
<proteinExistence type="predicted"/>
<dbReference type="SUPFAM" id="SSF53271">
    <property type="entry name" value="PRTase-like"/>
    <property type="match status" value="1"/>
</dbReference>
<dbReference type="InterPro" id="IPR029057">
    <property type="entry name" value="PRTase-like"/>
</dbReference>
<feature type="coiled-coil region" evidence="1">
    <location>
        <begin position="90"/>
        <end position="117"/>
    </location>
</feature>
<evidence type="ECO:0000256" key="1">
    <source>
        <dbReference type="SAM" id="Coils"/>
    </source>
</evidence>
<comment type="caution">
    <text evidence="3">The sequence shown here is derived from an EMBL/GenBank/DDBJ whole genome shotgun (WGS) entry which is preliminary data.</text>
</comment>
<dbReference type="Pfam" id="PF00156">
    <property type="entry name" value="Pribosyltran"/>
    <property type="match status" value="1"/>
</dbReference>
<reference evidence="3 4" key="1">
    <citation type="submission" date="2020-08" db="EMBL/GenBank/DDBJ databases">
        <title>Sequencing the genomes of 1000 actinobacteria strains.</title>
        <authorList>
            <person name="Klenk H.-P."/>
        </authorList>
    </citation>
    <scope>NUCLEOTIDE SEQUENCE [LARGE SCALE GENOMIC DNA]</scope>
    <source>
        <strain evidence="3 4">DSM 45582</strain>
    </source>
</reference>
<keyword evidence="1" id="KW-0175">Coiled coil</keyword>
<evidence type="ECO:0000313" key="4">
    <source>
        <dbReference type="Proteomes" id="UP000580474"/>
    </source>
</evidence>
<keyword evidence="3" id="KW-0808">Transferase</keyword>
<protein>
    <submittedName>
        <fullName evidence="3">Putative phosphoribosyltransferase</fullName>
    </submittedName>
</protein>
<accession>A0A840NBK9</accession>
<name>A0A840NBK9_9PSEU</name>
<dbReference type="InterPro" id="IPR000836">
    <property type="entry name" value="PRTase_dom"/>
</dbReference>
<dbReference type="Gene3D" id="3.30.1310.20">
    <property type="entry name" value="PRTase-like"/>
    <property type="match status" value="1"/>
</dbReference>
<gene>
    <name evidence="3" type="ORF">BJ969_002754</name>
</gene>
<dbReference type="GO" id="GO:0016757">
    <property type="term" value="F:glycosyltransferase activity"/>
    <property type="evidence" value="ECO:0007669"/>
    <property type="project" value="UniProtKB-KW"/>
</dbReference>
<organism evidence="3 4">
    <name type="scientific">Saccharopolyspora gloriosae</name>
    <dbReference type="NCBI Taxonomy" id="455344"/>
    <lineage>
        <taxon>Bacteria</taxon>
        <taxon>Bacillati</taxon>
        <taxon>Actinomycetota</taxon>
        <taxon>Actinomycetes</taxon>
        <taxon>Pseudonocardiales</taxon>
        <taxon>Pseudonocardiaceae</taxon>
        <taxon>Saccharopolyspora</taxon>
    </lineage>
</organism>
<feature type="domain" description="Phosphoribosyltransferase" evidence="2">
    <location>
        <begin position="27"/>
        <end position="183"/>
    </location>
</feature>
<sequence length="221" mass="23284">MAGIGAAGRYRDRRHAGQVLARHLTGRDWHRPLVLGLARGGVPVAAEVAAALGAPLRVAVARKIGAPGRAELALGAVTAHGPPTYDQRLLRAFHLDAAALEQECERERAEARSREARFGRSHGPSPAGRDVLLVDDGLATGATARAAIRMLRESEPRSIVLAVPVGAPDAVAALEGEADEVLCVLRPVDFSAVGQWYGGFRETTDEEILRLLADSGTGGQD</sequence>
<dbReference type="EMBL" id="JACHIV010000001">
    <property type="protein sequence ID" value="MBB5069666.1"/>
    <property type="molecule type" value="Genomic_DNA"/>
</dbReference>